<sequence>MAESPASTKRKESDATLNNGPTNEKTPSDDKESNKRAKADGAQPLRRSKRLEDAERLLIEAHQEAEQETNGLKTDLEEKDRQIEDLKNKLQAAESKREATEGELRELKQDKLNLLALSAVQGPDDSEITIQFRELCCLVENFSHECFSGSASDQPIGEGRDVQEHFQSLTGRGEYEPYLTSDHPQAKPMFIQAVIWNKLVGDLLRSPLKAFMDFPEEQIREAARVSQRIAGFMALRAHIGSTLYYITVDSHIRDEDSVYRRKLINKIINKTMALIQKYCDNGKNGVLRPRLAQIVDRAWKLASAIARSRAYWKCDTLDPRAKKLHSFKIDTDRMEPMDLWGVGYRGDRIATVDLVVTPILLKSGGSNGQGYDKSRVVTKAKAVVLQSVCHA</sequence>
<keyword evidence="3" id="KW-1185">Reference proteome</keyword>
<dbReference type="EMBL" id="JAWRVE010000074">
    <property type="protein sequence ID" value="KAL1863127.1"/>
    <property type="molecule type" value="Genomic_DNA"/>
</dbReference>
<evidence type="ECO:0000313" key="3">
    <source>
        <dbReference type="Proteomes" id="UP001583177"/>
    </source>
</evidence>
<evidence type="ECO:0000256" key="1">
    <source>
        <dbReference type="SAM" id="MobiDB-lite"/>
    </source>
</evidence>
<evidence type="ECO:0000313" key="2">
    <source>
        <dbReference type="EMBL" id="KAL1863127.1"/>
    </source>
</evidence>
<feature type="compositionally biased region" description="Basic and acidic residues" evidence="1">
    <location>
        <begin position="26"/>
        <end position="39"/>
    </location>
</feature>
<accession>A0ABR3WJU6</accession>
<dbReference type="Proteomes" id="UP001583177">
    <property type="component" value="Unassembled WGS sequence"/>
</dbReference>
<feature type="compositionally biased region" description="Basic and acidic residues" evidence="1">
    <location>
        <begin position="50"/>
        <end position="65"/>
    </location>
</feature>
<organism evidence="2 3">
    <name type="scientific">Diaporthe australafricana</name>
    <dbReference type="NCBI Taxonomy" id="127596"/>
    <lineage>
        <taxon>Eukaryota</taxon>
        <taxon>Fungi</taxon>
        <taxon>Dikarya</taxon>
        <taxon>Ascomycota</taxon>
        <taxon>Pezizomycotina</taxon>
        <taxon>Sordariomycetes</taxon>
        <taxon>Sordariomycetidae</taxon>
        <taxon>Diaporthales</taxon>
        <taxon>Diaporthaceae</taxon>
        <taxon>Diaporthe</taxon>
    </lineage>
</organism>
<name>A0ABR3WJU6_9PEZI</name>
<feature type="compositionally biased region" description="Polar residues" evidence="1">
    <location>
        <begin position="15"/>
        <end position="25"/>
    </location>
</feature>
<comment type="caution">
    <text evidence="2">The sequence shown here is derived from an EMBL/GenBank/DDBJ whole genome shotgun (WGS) entry which is preliminary data.</text>
</comment>
<gene>
    <name evidence="2" type="ORF">Daus18300_008119</name>
</gene>
<feature type="region of interest" description="Disordered" evidence="1">
    <location>
        <begin position="1"/>
        <end position="80"/>
    </location>
</feature>
<reference evidence="2 3" key="1">
    <citation type="journal article" date="2024" name="IMA Fungus">
        <title>IMA Genome - F19 : A genome assembly and annotation guide to empower mycologists, including annotated draft genome sequences of Ceratocystis pirilliformis, Diaporthe australafricana, Fusarium ophioides, Paecilomyces lecythidis, and Sporothrix stenoceras.</title>
        <authorList>
            <person name="Aylward J."/>
            <person name="Wilson A.M."/>
            <person name="Visagie C.M."/>
            <person name="Spraker J."/>
            <person name="Barnes I."/>
            <person name="Buitendag C."/>
            <person name="Ceriani C."/>
            <person name="Del Mar Angel L."/>
            <person name="du Plessis D."/>
            <person name="Fuchs T."/>
            <person name="Gasser K."/>
            <person name="Kramer D."/>
            <person name="Li W."/>
            <person name="Munsamy K."/>
            <person name="Piso A."/>
            <person name="Price J.L."/>
            <person name="Sonnekus B."/>
            <person name="Thomas C."/>
            <person name="van der Nest A."/>
            <person name="van Dijk A."/>
            <person name="van Heerden A."/>
            <person name="van Vuuren N."/>
            <person name="Yilmaz N."/>
            <person name="Duong T.A."/>
            <person name="van der Merwe N.A."/>
            <person name="Wingfield M.J."/>
            <person name="Wingfield B.D."/>
        </authorList>
    </citation>
    <scope>NUCLEOTIDE SEQUENCE [LARGE SCALE GENOMIC DNA]</scope>
    <source>
        <strain evidence="2 3">CMW 18300</strain>
    </source>
</reference>
<protein>
    <submittedName>
        <fullName evidence="2">Uncharacterized protein</fullName>
    </submittedName>
</protein>
<proteinExistence type="predicted"/>